<dbReference type="EMBL" id="SNRW01001387">
    <property type="protein sequence ID" value="KAA6396599.1"/>
    <property type="molecule type" value="Genomic_DNA"/>
</dbReference>
<comment type="caution">
    <text evidence="1">The sequence shown here is derived from an EMBL/GenBank/DDBJ whole genome shotgun (WGS) entry which is preliminary data.</text>
</comment>
<dbReference type="OrthoDB" id="2157854at2759"/>
<protein>
    <submittedName>
        <fullName evidence="1">Uncharacterized protein</fullName>
    </submittedName>
</protein>
<name>A0A5J4WR98_9EUKA</name>
<proteinExistence type="predicted"/>
<gene>
    <name evidence="1" type="ORF">EZS28_007874</name>
</gene>
<accession>A0A5J4WR98</accession>
<evidence type="ECO:0000313" key="1">
    <source>
        <dbReference type="EMBL" id="KAA6396599.1"/>
    </source>
</evidence>
<reference evidence="1 2" key="1">
    <citation type="submission" date="2019-03" db="EMBL/GenBank/DDBJ databases">
        <title>Single cell metagenomics reveals metabolic interactions within the superorganism composed of flagellate Streblomastix strix and complex community of Bacteroidetes bacteria on its surface.</title>
        <authorList>
            <person name="Treitli S.C."/>
            <person name="Kolisko M."/>
            <person name="Husnik F."/>
            <person name="Keeling P."/>
            <person name="Hampl V."/>
        </authorList>
    </citation>
    <scope>NUCLEOTIDE SEQUENCE [LARGE SCALE GENOMIC DNA]</scope>
    <source>
        <strain evidence="1">ST1C</strain>
    </source>
</reference>
<dbReference type="Proteomes" id="UP000324800">
    <property type="component" value="Unassembled WGS sequence"/>
</dbReference>
<evidence type="ECO:0000313" key="2">
    <source>
        <dbReference type="Proteomes" id="UP000324800"/>
    </source>
</evidence>
<sequence>MGGVHFSCMDTDSMYLAFSGSTIEGFKQQFNHAIKDQEFWDEHYKEQLPWGGCSIAENKKLLSCAIKSQRENIICLAPKCYFPIDGEIDDVIRMKGNNKKNSGLTRDDYIK</sequence>
<dbReference type="AlphaFoldDB" id="A0A5J4WR98"/>
<organism evidence="1 2">
    <name type="scientific">Streblomastix strix</name>
    <dbReference type="NCBI Taxonomy" id="222440"/>
    <lineage>
        <taxon>Eukaryota</taxon>
        <taxon>Metamonada</taxon>
        <taxon>Preaxostyla</taxon>
        <taxon>Oxymonadida</taxon>
        <taxon>Streblomastigidae</taxon>
        <taxon>Streblomastix</taxon>
    </lineage>
</organism>